<dbReference type="Proteomes" id="UP000789831">
    <property type="component" value="Unassembled WGS sequence"/>
</dbReference>
<proteinExistence type="predicted"/>
<dbReference type="OrthoDB" id="2353542at2759"/>
<feature type="region of interest" description="Disordered" evidence="1">
    <location>
        <begin position="25"/>
        <end position="45"/>
    </location>
</feature>
<gene>
    <name evidence="2" type="ORF">AGERDE_LOCUS11728</name>
</gene>
<dbReference type="AlphaFoldDB" id="A0A9N9H5Z4"/>
<organism evidence="2 3">
    <name type="scientific">Ambispora gerdemannii</name>
    <dbReference type="NCBI Taxonomy" id="144530"/>
    <lineage>
        <taxon>Eukaryota</taxon>
        <taxon>Fungi</taxon>
        <taxon>Fungi incertae sedis</taxon>
        <taxon>Mucoromycota</taxon>
        <taxon>Glomeromycotina</taxon>
        <taxon>Glomeromycetes</taxon>
        <taxon>Archaeosporales</taxon>
        <taxon>Ambisporaceae</taxon>
        <taxon>Ambispora</taxon>
    </lineage>
</organism>
<accession>A0A9N9H5Z4</accession>
<name>A0A9N9H5Z4_9GLOM</name>
<evidence type="ECO:0000256" key="1">
    <source>
        <dbReference type="SAM" id="MobiDB-lite"/>
    </source>
</evidence>
<keyword evidence="3" id="KW-1185">Reference proteome</keyword>
<reference evidence="2" key="1">
    <citation type="submission" date="2021-06" db="EMBL/GenBank/DDBJ databases">
        <authorList>
            <person name="Kallberg Y."/>
            <person name="Tangrot J."/>
            <person name="Rosling A."/>
        </authorList>
    </citation>
    <scope>NUCLEOTIDE SEQUENCE</scope>
    <source>
        <strain evidence="2">MT106</strain>
    </source>
</reference>
<feature type="non-terminal residue" evidence="2">
    <location>
        <position position="1"/>
    </location>
</feature>
<sequence>GLRETPNSETENDYVKLYQACWDPKPGDRPLMSSTTGVWNRPVND</sequence>
<evidence type="ECO:0000313" key="2">
    <source>
        <dbReference type="EMBL" id="CAG8659119.1"/>
    </source>
</evidence>
<comment type="caution">
    <text evidence="2">The sequence shown here is derived from an EMBL/GenBank/DDBJ whole genome shotgun (WGS) entry which is preliminary data.</text>
</comment>
<protein>
    <submittedName>
        <fullName evidence="2">7886_t:CDS:1</fullName>
    </submittedName>
</protein>
<dbReference type="EMBL" id="CAJVPL010005567">
    <property type="protein sequence ID" value="CAG8659119.1"/>
    <property type="molecule type" value="Genomic_DNA"/>
</dbReference>
<evidence type="ECO:0000313" key="3">
    <source>
        <dbReference type="Proteomes" id="UP000789831"/>
    </source>
</evidence>